<dbReference type="Gene3D" id="2.70.98.70">
    <property type="match status" value="1"/>
</dbReference>
<gene>
    <name evidence="7" type="ORF">AAX29_01741</name>
</gene>
<evidence type="ECO:0000256" key="4">
    <source>
        <dbReference type="ARBA" id="ARBA00023239"/>
    </source>
</evidence>
<feature type="domain" description="Heparin-sulfate lyase N-terminal" evidence="6">
    <location>
        <begin position="124"/>
        <end position="328"/>
    </location>
</feature>
<sequence>MKINHYIKKALSMPPHILLQKVSNKINRKIKEKCQKTKDLKYGTCIDFDVPLIQNSYIDIKELDISNIDIKVAQYLLKMYCKHRFDLLGSGWAKNSYDSVALGVEGYKYDMNVVTPKSVASDYEPIDWQKDYKSGFRWNEKAWYKEQRIGHKIGSDIKVPWELARFQHLPQLAIFALLDESLKEQNIKEFKNQVLDFIVNNPPRMGVNWVCTMDVGIRAANMLVACDMFTQIDSFGILDDEFKQTFSNSIYEHGFHIVNNLEYSETLTSNHYLSDIVGLLFVSSYLENSDEINRWLAFSIQEIINEMKNEFYEDGGNFESSTSYHRLSGELMVYSTALILGLKKEKIKALQDYSPKGWKVKPKLEPIQNQQFKINNSTFKIELPQWYIDRLYKIGRFTVDITKPNGQIPQFGDNDSGRFFRFSPNGEFITNKEAINRYLNLKGYGENDELFWDENILNHSTFVSCFGGLFTDEIFENNIKFEKSFIKSIAKNTIQAKNKSYKNIKRNTYILEGLNHKKSIILNSKMDIKNLKFIAYPDSGIYIFKTDNFHLSICATPLGQNGNGGHTHNDKLSYELWIDEKDITKDVGTYLYTPLPNRRNEFRSIKAHAVPVVEDTEQNSWYDGNIGLFAMKKECECFAVDFGDDFIELMLEYKNIQISRKFEIKENSLEITDMCNREFKYIKFEFYSSGYGKLERI</sequence>
<dbReference type="Proteomes" id="UP000093281">
    <property type="component" value="Unassembled WGS sequence"/>
</dbReference>
<reference evidence="8" key="1">
    <citation type="submission" date="2015-05" db="EMBL/GenBank/DDBJ databases">
        <authorList>
            <person name="Rovetto F."/>
            <person name="Cocolin L."/>
            <person name="Illeghems K."/>
            <person name="Van Nieuwerburgh F."/>
            <person name="Houf K."/>
        </authorList>
    </citation>
    <scope>NUCLEOTIDE SEQUENCE [LARGE SCALE GENOMIC DNA]</scope>
    <source>
        <strain evidence="8">DU22</strain>
    </source>
</reference>
<dbReference type="GO" id="GO:0016829">
    <property type="term" value="F:lyase activity"/>
    <property type="evidence" value="ECO:0007669"/>
    <property type="project" value="UniProtKB-KW"/>
</dbReference>
<accession>A0A1C0B5N8</accession>
<evidence type="ECO:0000313" key="8">
    <source>
        <dbReference type="Proteomes" id="UP000093281"/>
    </source>
</evidence>
<dbReference type="AlphaFoldDB" id="A0A1C0B5N8"/>
<dbReference type="PATRIC" id="fig|544718.51.peg.1712"/>
<proteinExistence type="predicted"/>
<dbReference type="OrthoDB" id="9763014at2"/>
<dbReference type="Pfam" id="PF07940">
    <property type="entry name" value="Hepar_II_III_C"/>
    <property type="match status" value="1"/>
</dbReference>
<feature type="domain" description="Heparinase II/III-like C-terminal" evidence="5">
    <location>
        <begin position="532"/>
        <end position="676"/>
    </location>
</feature>
<evidence type="ECO:0000313" key="7">
    <source>
        <dbReference type="EMBL" id="OCL98222.1"/>
    </source>
</evidence>
<evidence type="ECO:0000256" key="1">
    <source>
        <dbReference type="ARBA" id="ARBA00004418"/>
    </source>
</evidence>
<dbReference type="GO" id="GO:0042597">
    <property type="term" value="C:periplasmic space"/>
    <property type="evidence" value="ECO:0007669"/>
    <property type="project" value="UniProtKB-SubCell"/>
</dbReference>
<dbReference type="PANTHER" id="PTHR39210:SF1">
    <property type="entry name" value="HEPARIN-SULFATE LYASE"/>
    <property type="match status" value="1"/>
</dbReference>
<dbReference type="RefSeq" id="WP_066187054.1">
    <property type="nucleotide sequence ID" value="NZ_LCUJ01000007.1"/>
</dbReference>
<dbReference type="InterPro" id="IPR008929">
    <property type="entry name" value="Chondroitin_lyas"/>
</dbReference>
<dbReference type="InterPro" id="IPR012480">
    <property type="entry name" value="Hepar_II_III_C"/>
</dbReference>
<evidence type="ECO:0000259" key="6">
    <source>
        <dbReference type="Pfam" id="PF16889"/>
    </source>
</evidence>
<keyword evidence="3" id="KW-0574">Periplasm</keyword>
<organism evidence="7 8">
    <name type="scientific">Aliarcobacter thereius</name>
    <dbReference type="NCBI Taxonomy" id="544718"/>
    <lineage>
        <taxon>Bacteria</taxon>
        <taxon>Pseudomonadati</taxon>
        <taxon>Campylobacterota</taxon>
        <taxon>Epsilonproteobacteria</taxon>
        <taxon>Campylobacterales</taxon>
        <taxon>Arcobacteraceae</taxon>
        <taxon>Aliarcobacter</taxon>
    </lineage>
</organism>
<dbReference type="EMBL" id="LCUJ01000007">
    <property type="protein sequence ID" value="OCL98222.1"/>
    <property type="molecule type" value="Genomic_DNA"/>
</dbReference>
<comment type="subcellular location">
    <subcellularLocation>
        <location evidence="1">Periplasm</location>
    </subcellularLocation>
</comment>
<comment type="caution">
    <text evidence="7">The sequence shown here is derived from an EMBL/GenBank/DDBJ whole genome shotgun (WGS) entry which is preliminary data.</text>
</comment>
<evidence type="ECO:0000256" key="2">
    <source>
        <dbReference type="ARBA" id="ARBA00022729"/>
    </source>
</evidence>
<dbReference type="SUPFAM" id="SSF48230">
    <property type="entry name" value="Chondroitin AC/alginate lyase"/>
    <property type="match status" value="1"/>
</dbReference>
<dbReference type="Gene3D" id="1.50.10.100">
    <property type="entry name" value="Chondroitin AC/alginate lyase"/>
    <property type="match status" value="1"/>
</dbReference>
<dbReference type="Pfam" id="PF16889">
    <property type="entry name" value="Hepar_II_III_N"/>
    <property type="match status" value="1"/>
</dbReference>
<evidence type="ECO:0000256" key="3">
    <source>
        <dbReference type="ARBA" id="ARBA00022764"/>
    </source>
</evidence>
<dbReference type="InterPro" id="IPR031680">
    <property type="entry name" value="Hepar_II_III_N"/>
</dbReference>
<keyword evidence="4" id="KW-0456">Lyase</keyword>
<protein>
    <submittedName>
        <fullName evidence="7">Heparinase II/III-like protein</fullName>
    </submittedName>
</protein>
<evidence type="ECO:0000259" key="5">
    <source>
        <dbReference type="Pfam" id="PF07940"/>
    </source>
</evidence>
<name>A0A1C0B5N8_9BACT</name>
<keyword evidence="2" id="KW-0732">Signal</keyword>
<dbReference type="PANTHER" id="PTHR39210">
    <property type="entry name" value="HEPARIN-SULFATE LYASE"/>
    <property type="match status" value="1"/>
</dbReference>